<organism evidence="4 5">
    <name type="scientific">Perkinsus chesapeaki</name>
    <name type="common">Clam parasite</name>
    <name type="synonym">Perkinsus andrewsi</name>
    <dbReference type="NCBI Taxonomy" id="330153"/>
    <lineage>
        <taxon>Eukaryota</taxon>
        <taxon>Sar</taxon>
        <taxon>Alveolata</taxon>
        <taxon>Perkinsozoa</taxon>
        <taxon>Perkinsea</taxon>
        <taxon>Perkinsida</taxon>
        <taxon>Perkinsidae</taxon>
        <taxon>Perkinsus</taxon>
    </lineage>
</organism>
<evidence type="ECO:0000256" key="3">
    <source>
        <dbReference type="SAM" id="SignalP"/>
    </source>
</evidence>
<keyword evidence="2" id="KW-0378">Hydrolase</keyword>
<dbReference type="PANTHER" id="PTHR43037">
    <property type="entry name" value="UNNAMED PRODUCT-RELATED"/>
    <property type="match status" value="1"/>
</dbReference>
<keyword evidence="1 3" id="KW-0732">Signal</keyword>
<gene>
    <name evidence="4" type="ORF">FOL47_007763</name>
</gene>
<reference evidence="4 5" key="1">
    <citation type="submission" date="2020-04" db="EMBL/GenBank/DDBJ databases">
        <title>Perkinsus chesapeaki whole genome sequence.</title>
        <authorList>
            <person name="Bogema D.R."/>
        </authorList>
    </citation>
    <scope>NUCLEOTIDE SEQUENCE [LARGE SCALE GENOMIC DNA]</scope>
    <source>
        <strain evidence="4">ATCC PRA-425</strain>
    </source>
</reference>
<dbReference type="GO" id="GO:0016787">
    <property type="term" value="F:hydrolase activity"/>
    <property type="evidence" value="ECO:0007669"/>
    <property type="project" value="UniProtKB-KW"/>
</dbReference>
<dbReference type="InterPro" id="IPR050955">
    <property type="entry name" value="Plant_Biomass_Hydrol_Est"/>
</dbReference>
<evidence type="ECO:0000313" key="5">
    <source>
        <dbReference type="Proteomes" id="UP000591131"/>
    </source>
</evidence>
<evidence type="ECO:0000256" key="1">
    <source>
        <dbReference type="ARBA" id="ARBA00022729"/>
    </source>
</evidence>
<proteinExistence type="predicted"/>
<dbReference type="InterPro" id="IPR029058">
    <property type="entry name" value="AB_hydrolase_fold"/>
</dbReference>
<dbReference type="EMBL" id="JAAPAO010000470">
    <property type="protein sequence ID" value="KAF4659007.1"/>
    <property type="molecule type" value="Genomic_DNA"/>
</dbReference>
<feature type="chain" id="PRO_5029815795" evidence="3">
    <location>
        <begin position="18"/>
        <end position="299"/>
    </location>
</feature>
<dbReference type="SUPFAM" id="SSF53474">
    <property type="entry name" value="alpha/beta-Hydrolases"/>
    <property type="match status" value="1"/>
</dbReference>
<keyword evidence="5" id="KW-1185">Reference proteome</keyword>
<dbReference type="Proteomes" id="UP000591131">
    <property type="component" value="Unassembled WGS sequence"/>
</dbReference>
<evidence type="ECO:0000313" key="4">
    <source>
        <dbReference type="EMBL" id="KAF4659007.1"/>
    </source>
</evidence>
<dbReference type="AlphaFoldDB" id="A0A7J6LI91"/>
<dbReference type="PANTHER" id="PTHR43037:SF5">
    <property type="entry name" value="FERULOYL ESTERASE"/>
    <property type="match status" value="1"/>
</dbReference>
<feature type="signal peptide" evidence="3">
    <location>
        <begin position="1"/>
        <end position="17"/>
    </location>
</feature>
<accession>A0A7J6LI91</accession>
<sequence length="299" mass="32984">MVSSALYLLALASLALAENERQLGFPFFVPKIGDWKCQKVVMNGSYAYNSITRPEGERYYYTYTPTTQVRAVVLNLHHLSGYCEGFRRQSCIVTGAEENGWLVVTPCGLPGFLRWNSWNAGSCCQTNKDIDDYGFMRDLIATVRPHADIPVYAVGYSNGGMMAEGLLCRNMITRVVSVSGIITEGQDGLAACRSSYKHSAGARIGHVHGLLDILVPYTSGPASLVFNFPSVAGDMQTWASNMACGEPSETSRSIFDFEEWHGCDKGAKVVLVRNNLGGHFWWEVDAFSTSQFPINMLKD</sequence>
<name>A0A7J6LI91_PERCH</name>
<dbReference type="Gene3D" id="3.40.50.1820">
    <property type="entry name" value="alpha/beta hydrolase"/>
    <property type="match status" value="1"/>
</dbReference>
<evidence type="ECO:0000256" key="2">
    <source>
        <dbReference type="ARBA" id="ARBA00022801"/>
    </source>
</evidence>
<comment type="caution">
    <text evidence="4">The sequence shown here is derived from an EMBL/GenBank/DDBJ whole genome shotgun (WGS) entry which is preliminary data.</text>
</comment>
<dbReference type="OrthoDB" id="436917at2759"/>
<protein>
    <submittedName>
        <fullName evidence="4">Uncharacterized protein</fullName>
    </submittedName>
</protein>